<keyword evidence="1" id="KW-0812">Transmembrane</keyword>
<evidence type="ECO:0000256" key="1">
    <source>
        <dbReference type="SAM" id="Phobius"/>
    </source>
</evidence>
<name>A0A0V8CX20_LACLL</name>
<organism evidence="2 3">
    <name type="scientific">Lactococcus lactis subsp. lactis</name>
    <name type="common">Streptococcus lactis</name>
    <dbReference type="NCBI Taxonomy" id="1360"/>
    <lineage>
        <taxon>Bacteria</taxon>
        <taxon>Bacillati</taxon>
        <taxon>Bacillota</taxon>
        <taxon>Bacilli</taxon>
        <taxon>Lactobacillales</taxon>
        <taxon>Streptococcaceae</taxon>
        <taxon>Lactococcus</taxon>
    </lineage>
</organism>
<evidence type="ECO:0000313" key="3">
    <source>
        <dbReference type="Proteomes" id="UP000054230"/>
    </source>
</evidence>
<keyword evidence="1" id="KW-1133">Transmembrane helix</keyword>
<protein>
    <submittedName>
        <fullName evidence="2">Uncharacterized protein</fullName>
    </submittedName>
</protein>
<dbReference type="PATRIC" id="fig|1360.106.peg.1158"/>
<comment type="caution">
    <text evidence="2">The sequence shown here is derived from an EMBL/GenBank/DDBJ whole genome shotgun (WGS) entry which is preliminary data.</text>
</comment>
<dbReference type="AlphaFoldDB" id="A0A0V8CX20"/>
<dbReference type="EMBL" id="LKLP01000119">
    <property type="protein sequence ID" value="KSU05815.1"/>
    <property type="molecule type" value="Genomic_DNA"/>
</dbReference>
<sequence length="56" mass="6168">MSSQSKGILKFVVKVYLYILIVAVATIMTSARFGFLVGIIVTTIHFLLDMNSWSGS</sequence>
<reference evidence="3" key="1">
    <citation type="submission" date="2015-10" db="EMBL/GenBank/DDBJ databases">
        <title>Draft Genome Sequences of 11 Lactococcus lactis subspecies cremoris strains.</title>
        <authorList>
            <person name="Wels M."/>
            <person name="Backus L."/>
            <person name="Boekhorst J."/>
            <person name="Dijkstra A."/>
            <person name="Beerthuizen M."/>
            <person name="Kelly W."/>
            <person name="Siezen R."/>
            <person name="Bachmann H."/>
            <person name="Van Hijum S."/>
        </authorList>
    </citation>
    <scope>NUCLEOTIDE SEQUENCE [LARGE SCALE GENOMIC DNA]</scope>
    <source>
        <strain evidence="3">LMG8520</strain>
    </source>
</reference>
<keyword evidence="1" id="KW-0472">Membrane</keyword>
<gene>
    <name evidence="2" type="ORF">LMG8520_2401</name>
</gene>
<accession>A0A0V8CX20</accession>
<evidence type="ECO:0000313" key="2">
    <source>
        <dbReference type="EMBL" id="KSU05815.1"/>
    </source>
</evidence>
<feature type="transmembrane region" description="Helical" evidence="1">
    <location>
        <begin position="15"/>
        <end position="48"/>
    </location>
</feature>
<proteinExistence type="predicted"/>
<dbReference type="Proteomes" id="UP000054230">
    <property type="component" value="Unassembled WGS sequence"/>
</dbReference>